<gene>
    <name evidence="1" type="ORF">Glove_216g4</name>
</gene>
<protein>
    <submittedName>
        <fullName evidence="1">Uncharacterized protein</fullName>
    </submittedName>
</protein>
<dbReference type="AlphaFoldDB" id="A0A397IRA0"/>
<reference evidence="1 2" key="1">
    <citation type="submission" date="2018-08" db="EMBL/GenBank/DDBJ databases">
        <title>Genome and evolution of the arbuscular mycorrhizal fungus Diversispora epigaea (formerly Glomus versiforme) and its bacterial endosymbionts.</title>
        <authorList>
            <person name="Sun X."/>
            <person name="Fei Z."/>
            <person name="Harrison M."/>
        </authorList>
    </citation>
    <scope>NUCLEOTIDE SEQUENCE [LARGE SCALE GENOMIC DNA]</scope>
    <source>
        <strain evidence="1 2">IT104</strain>
    </source>
</reference>
<dbReference type="EMBL" id="PQFF01000201">
    <property type="protein sequence ID" value="RHZ75240.1"/>
    <property type="molecule type" value="Genomic_DNA"/>
</dbReference>
<sequence length="87" mass="10405">MKVFGTNNLRKYYVYVGAITRRIFSKLDILKTFLEKVKKNQEDMKEEIKTIKEEATIFSYNQACIDVSIILKFEHFANVRNINNFYK</sequence>
<evidence type="ECO:0000313" key="2">
    <source>
        <dbReference type="Proteomes" id="UP000266861"/>
    </source>
</evidence>
<keyword evidence="2" id="KW-1185">Reference proteome</keyword>
<comment type="caution">
    <text evidence="1">The sequence shown here is derived from an EMBL/GenBank/DDBJ whole genome shotgun (WGS) entry which is preliminary data.</text>
</comment>
<organism evidence="1 2">
    <name type="scientific">Diversispora epigaea</name>
    <dbReference type="NCBI Taxonomy" id="1348612"/>
    <lineage>
        <taxon>Eukaryota</taxon>
        <taxon>Fungi</taxon>
        <taxon>Fungi incertae sedis</taxon>
        <taxon>Mucoromycota</taxon>
        <taxon>Glomeromycotina</taxon>
        <taxon>Glomeromycetes</taxon>
        <taxon>Diversisporales</taxon>
        <taxon>Diversisporaceae</taxon>
        <taxon>Diversispora</taxon>
    </lineage>
</organism>
<evidence type="ECO:0000313" key="1">
    <source>
        <dbReference type="EMBL" id="RHZ75240.1"/>
    </source>
</evidence>
<dbReference type="Proteomes" id="UP000266861">
    <property type="component" value="Unassembled WGS sequence"/>
</dbReference>
<accession>A0A397IRA0</accession>
<name>A0A397IRA0_9GLOM</name>
<proteinExistence type="predicted"/>